<accession>A0A2H3C4H7</accession>
<name>A0A2H3C4H7_9AGAR</name>
<organism evidence="1 2">
    <name type="scientific">Armillaria solidipes</name>
    <dbReference type="NCBI Taxonomy" id="1076256"/>
    <lineage>
        <taxon>Eukaryota</taxon>
        <taxon>Fungi</taxon>
        <taxon>Dikarya</taxon>
        <taxon>Basidiomycota</taxon>
        <taxon>Agaricomycotina</taxon>
        <taxon>Agaricomycetes</taxon>
        <taxon>Agaricomycetidae</taxon>
        <taxon>Agaricales</taxon>
        <taxon>Marasmiineae</taxon>
        <taxon>Physalacriaceae</taxon>
        <taxon>Armillaria</taxon>
    </lineage>
</organism>
<gene>
    <name evidence="1" type="ORF">ARMSODRAFT_1018285</name>
</gene>
<dbReference type="EMBL" id="KZ293427">
    <property type="protein sequence ID" value="PBK70196.1"/>
    <property type="molecule type" value="Genomic_DNA"/>
</dbReference>
<protein>
    <submittedName>
        <fullName evidence="1">Uncharacterized protein</fullName>
    </submittedName>
</protein>
<keyword evidence="2" id="KW-1185">Reference proteome</keyword>
<sequence length="125" mass="13803">MACDQAVGIADVAMGLFVDMAVRQRARQGLGYADGPRVETTGVVMMTRDQRDRIADANMGVIVETAAFRLSREHGKPPTMSTGCNNAVQGSIYVDVLYTSEYMRRSKERFNEWGKHGNDVDVLIS</sequence>
<proteinExistence type="predicted"/>
<evidence type="ECO:0000313" key="1">
    <source>
        <dbReference type="EMBL" id="PBK70196.1"/>
    </source>
</evidence>
<evidence type="ECO:0000313" key="2">
    <source>
        <dbReference type="Proteomes" id="UP000218334"/>
    </source>
</evidence>
<dbReference type="AlphaFoldDB" id="A0A2H3C4H7"/>
<reference evidence="2" key="1">
    <citation type="journal article" date="2017" name="Nat. Ecol. Evol.">
        <title>Genome expansion and lineage-specific genetic innovations in the forest pathogenic fungi Armillaria.</title>
        <authorList>
            <person name="Sipos G."/>
            <person name="Prasanna A.N."/>
            <person name="Walter M.C."/>
            <person name="O'Connor E."/>
            <person name="Balint B."/>
            <person name="Krizsan K."/>
            <person name="Kiss B."/>
            <person name="Hess J."/>
            <person name="Varga T."/>
            <person name="Slot J."/>
            <person name="Riley R."/>
            <person name="Boka B."/>
            <person name="Rigling D."/>
            <person name="Barry K."/>
            <person name="Lee J."/>
            <person name="Mihaltcheva S."/>
            <person name="LaButti K."/>
            <person name="Lipzen A."/>
            <person name="Waldron R."/>
            <person name="Moloney N.M."/>
            <person name="Sperisen C."/>
            <person name="Kredics L."/>
            <person name="Vagvoelgyi C."/>
            <person name="Patrignani A."/>
            <person name="Fitzpatrick D."/>
            <person name="Nagy I."/>
            <person name="Doyle S."/>
            <person name="Anderson J.B."/>
            <person name="Grigoriev I.V."/>
            <person name="Gueldener U."/>
            <person name="Muensterkoetter M."/>
            <person name="Nagy L.G."/>
        </authorList>
    </citation>
    <scope>NUCLEOTIDE SEQUENCE [LARGE SCALE GENOMIC DNA]</scope>
    <source>
        <strain evidence="2">28-4</strain>
    </source>
</reference>
<dbReference type="Proteomes" id="UP000218334">
    <property type="component" value="Unassembled WGS sequence"/>
</dbReference>